<evidence type="ECO:0000256" key="1">
    <source>
        <dbReference type="ARBA" id="ARBA00004141"/>
    </source>
</evidence>
<feature type="transmembrane region" description="Helical" evidence="7">
    <location>
        <begin position="841"/>
        <end position="863"/>
    </location>
</feature>
<gene>
    <name evidence="8" type="ORF">D9758_011854</name>
</gene>
<evidence type="ECO:0000313" key="9">
    <source>
        <dbReference type="Proteomes" id="UP000559256"/>
    </source>
</evidence>
<comment type="subcellular location">
    <subcellularLocation>
        <location evidence="1">Membrane</location>
        <topology evidence="1">Multi-pass membrane protein</topology>
    </subcellularLocation>
</comment>
<dbReference type="Proteomes" id="UP000559256">
    <property type="component" value="Unassembled WGS sequence"/>
</dbReference>
<accession>A0A8H5CKG7</accession>
<dbReference type="InterPro" id="IPR001958">
    <property type="entry name" value="Tet-R_TetA/multi-R_MdtG-like"/>
</dbReference>
<feature type="transmembrane region" description="Helical" evidence="7">
    <location>
        <begin position="232"/>
        <end position="254"/>
    </location>
</feature>
<evidence type="ECO:0000256" key="6">
    <source>
        <dbReference type="SAM" id="MobiDB-lite"/>
    </source>
</evidence>
<feature type="transmembrane region" description="Helical" evidence="7">
    <location>
        <begin position="202"/>
        <end position="220"/>
    </location>
</feature>
<sequence length="864" mass="93435">MTTPGSSNLPSTPRRTFGNDESALDDEHETPTRSAMRRALGRVSFGTASIRRPSFGARWRNDGNNRDPEGGPDPTATPSKERPPIPSVVQSSGESYMTPLPIIPMVVLSIAMLGEFLTASVSGPFMLFMVKSFGIEDEAEVAFMTGILVASFFLTQFLTSLLWATVADKHGRRAVLFVSLFGSAITCATFGTSSSFPQAICIRLLQGIFGGAVGVARSSVAFVTDSSNEGRAYAILGFCWGFGGVAGAIIGGTFETPVRNWPTTFGTIPLFQKYPYLLPTLIAASVTFLGSILSLFLGPDGGPREGAIQLPPEKADNQHPTIPEEESMPPSPIFEDIPAKDTLTGSIRKKVGKRLSSYFSSRVPDTQSTSSNPAPSSPVPILQPPVRLDRPRVPSNRSRLGGSAYGYSGSTRNRLASNPMSIRRRGSLASSIAARRRGSNLDGMPSSYRQSTTSDLNFAQRLLMANENAVTNIADLWVASAMNVDNEDPFYSDDEDMEDDESVLDLGEALNREDDGDVLDSPTTPTANRYRRDSAASSNPNRSPIMHKASVSRQHRPQLSPRRPSMGGRNISMRYPSNLGLEVGTPGTRRFSNAPSIFSHTGVKTPSAVLDAQQLLRPEPEDLSPTDNLAPILESRLGPRPEIATPADEEAQLEPSLWSQLPMLIIMQYGLLALHSTTHDQVFMSYLVTDYDSGGLNLNAGHFAQLIALMCLCQIAYQFYLYPNLGPPRGRFSHLTMFRLGSLFFIPSYLSVILYRVPFASEEEDGNFMLMTALTLSTALRFCGSTFAYTAISILLNYMTPPAAVGFANGIAQSIVSLARCLGPVLGGTIWSISIEGNPSGYPLGFMICAGACGLAVLHSFFIR</sequence>
<proteinExistence type="predicted"/>
<evidence type="ECO:0000256" key="4">
    <source>
        <dbReference type="ARBA" id="ARBA00022989"/>
    </source>
</evidence>
<feature type="region of interest" description="Disordered" evidence="6">
    <location>
        <begin position="509"/>
        <end position="579"/>
    </location>
</feature>
<feature type="transmembrane region" description="Helical" evidence="7">
    <location>
        <begin position="740"/>
        <end position="759"/>
    </location>
</feature>
<feature type="compositionally biased region" description="Polar residues" evidence="6">
    <location>
        <begin position="1"/>
        <end position="14"/>
    </location>
</feature>
<dbReference type="Pfam" id="PF07690">
    <property type="entry name" value="MFS_1"/>
    <property type="match status" value="1"/>
</dbReference>
<feature type="transmembrane region" description="Helical" evidence="7">
    <location>
        <begin position="175"/>
        <end position="196"/>
    </location>
</feature>
<name>A0A8H5CKG7_9AGAR</name>
<keyword evidence="3 7" id="KW-0812">Transmembrane</keyword>
<protein>
    <recommendedName>
        <fullName evidence="10">Major facilitator superfamily MFS-1</fullName>
    </recommendedName>
</protein>
<reference evidence="8 9" key="1">
    <citation type="journal article" date="2020" name="ISME J.">
        <title>Uncovering the hidden diversity of litter-decomposition mechanisms in mushroom-forming fungi.</title>
        <authorList>
            <person name="Floudas D."/>
            <person name="Bentzer J."/>
            <person name="Ahren D."/>
            <person name="Johansson T."/>
            <person name="Persson P."/>
            <person name="Tunlid A."/>
        </authorList>
    </citation>
    <scope>NUCLEOTIDE SEQUENCE [LARGE SCALE GENOMIC DNA]</scope>
    <source>
        <strain evidence="8 9">CBS 291.85</strain>
    </source>
</reference>
<feature type="transmembrane region" description="Helical" evidence="7">
    <location>
        <begin position="698"/>
        <end position="720"/>
    </location>
</feature>
<evidence type="ECO:0000313" key="8">
    <source>
        <dbReference type="EMBL" id="KAF5343431.1"/>
    </source>
</evidence>
<keyword evidence="9" id="KW-1185">Reference proteome</keyword>
<organism evidence="8 9">
    <name type="scientific">Tetrapyrgos nigripes</name>
    <dbReference type="NCBI Taxonomy" id="182062"/>
    <lineage>
        <taxon>Eukaryota</taxon>
        <taxon>Fungi</taxon>
        <taxon>Dikarya</taxon>
        <taxon>Basidiomycota</taxon>
        <taxon>Agaricomycotina</taxon>
        <taxon>Agaricomycetes</taxon>
        <taxon>Agaricomycetidae</taxon>
        <taxon>Agaricales</taxon>
        <taxon>Marasmiineae</taxon>
        <taxon>Marasmiaceae</taxon>
        <taxon>Tetrapyrgos</taxon>
    </lineage>
</organism>
<dbReference type="PRINTS" id="PR01035">
    <property type="entry name" value="TCRTETA"/>
</dbReference>
<feature type="transmembrane region" description="Helical" evidence="7">
    <location>
        <begin position="779"/>
        <end position="799"/>
    </location>
</feature>
<dbReference type="InterPro" id="IPR036259">
    <property type="entry name" value="MFS_trans_sf"/>
</dbReference>
<feature type="region of interest" description="Disordered" evidence="6">
    <location>
        <begin position="359"/>
        <end position="415"/>
    </location>
</feature>
<evidence type="ECO:0008006" key="10">
    <source>
        <dbReference type="Google" id="ProtNLM"/>
    </source>
</evidence>
<dbReference type="AlphaFoldDB" id="A0A8H5CKG7"/>
<keyword evidence="4 7" id="KW-1133">Transmembrane helix</keyword>
<keyword evidence="2" id="KW-0813">Transport</keyword>
<dbReference type="PANTHER" id="PTHR23504:SF17">
    <property type="entry name" value="MAJOR FACILITATOR SUPERFAMILY (MFS) PROFILE DOMAIN-CONTAINING PROTEIN"/>
    <property type="match status" value="1"/>
</dbReference>
<comment type="caution">
    <text evidence="8">The sequence shown here is derived from an EMBL/GenBank/DDBJ whole genome shotgun (WGS) entry which is preliminary data.</text>
</comment>
<feature type="region of interest" description="Disordered" evidence="6">
    <location>
        <begin position="1"/>
        <end position="92"/>
    </location>
</feature>
<feature type="compositionally biased region" description="Basic and acidic residues" evidence="6">
    <location>
        <begin position="59"/>
        <end position="69"/>
    </location>
</feature>
<evidence type="ECO:0000256" key="5">
    <source>
        <dbReference type="ARBA" id="ARBA00023136"/>
    </source>
</evidence>
<evidence type="ECO:0000256" key="3">
    <source>
        <dbReference type="ARBA" id="ARBA00022692"/>
    </source>
</evidence>
<dbReference type="GO" id="GO:0022857">
    <property type="term" value="F:transmembrane transporter activity"/>
    <property type="evidence" value="ECO:0007669"/>
    <property type="project" value="InterPro"/>
</dbReference>
<evidence type="ECO:0000256" key="7">
    <source>
        <dbReference type="SAM" id="Phobius"/>
    </source>
</evidence>
<dbReference type="Gene3D" id="1.20.1250.20">
    <property type="entry name" value="MFS general substrate transporter like domains"/>
    <property type="match status" value="2"/>
</dbReference>
<dbReference type="GO" id="GO:0016020">
    <property type="term" value="C:membrane"/>
    <property type="evidence" value="ECO:0007669"/>
    <property type="project" value="UniProtKB-SubCell"/>
</dbReference>
<dbReference type="InterPro" id="IPR011701">
    <property type="entry name" value="MFS"/>
</dbReference>
<evidence type="ECO:0000256" key="2">
    <source>
        <dbReference type="ARBA" id="ARBA00022448"/>
    </source>
</evidence>
<keyword evidence="5 7" id="KW-0472">Membrane</keyword>
<feature type="region of interest" description="Disordered" evidence="6">
    <location>
        <begin position="304"/>
        <end position="339"/>
    </location>
</feature>
<dbReference type="PANTHER" id="PTHR23504">
    <property type="entry name" value="MAJOR FACILITATOR SUPERFAMILY DOMAIN-CONTAINING PROTEIN 10"/>
    <property type="match status" value="1"/>
</dbReference>
<dbReference type="EMBL" id="JAACJM010000140">
    <property type="protein sequence ID" value="KAF5343431.1"/>
    <property type="molecule type" value="Genomic_DNA"/>
</dbReference>
<feature type="transmembrane region" description="Helical" evidence="7">
    <location>
        <begin position="141"/>
        <end position="163"/>
    </location>
</feature>
<feature type="transmembrane region" description="Helical" evidence="7">
    <location>
        <begin position="100"/>
        <end position="121"/>
    </location>
</feature>
<feature type="compositionally biased region" description="Polar residues" evidence="6">
    <location>
        <begin position="359"/>
        <end position="374"/>
    </location>
</feature>
<feature type="transmembrane region" description="Helical" evidence="7">
    <location>
        <begin position="274"/>
        <end position="297"/>
    </location>
</feature>
<dbReference type="OrthoDB" id="10262656at2759"/>
<dbReference type="SUPFAM" id="SSF103473">
    <property type="entry name" value="MFS general substrate transporter"/>
    <property type="match status" value="1"/>
</dbReference>